<dbReference type="EMBL" id="BK015570">
    <property type="protein sequence ID" value="DAE13817.1"/>
    <property type="molecule type" value="Genomic_DNA"/>
</dbReference>
<evidence type="ECO:0000313" key="1">
    <source>
        <dbReference type="EMBL" id="DAE13817.1"/>
    </source>
</evidence>
<name>A0A8S5Q4S7_9CAUD</name>
<reference evidence="1" key="1">
    <citation type="journal article" date="2021" name="Proc. Natl. Acad. Sci. U.S.A.">
        <title>A Catalog of Tens of Thousands of Viruses from Human Metagenomes Reveals Hidden Associations with Chronic Diseases.</title>
        <authorList>
            <person name="Tisza M.J."/>
            <person name="Buck C.B."/>
        </authorList>
    </citation>
    <scope>NUCLEOTIDE SEQUENCE</scope>
    <source>
        <strain evidence="1">CtLNL10</strain>
    </source>
</reference>
<sequence>MGFINWLKGVIDKMFATEAEKAFGIDIKDGTVMDYKIAEWFKTYQGRPHWVDANQRIKTINMANAICEETARLTNLALEIQIDGGERAEWLKQVVDKAIMPRLRGWIEYACAAGTVILKPCGGDEVDIFLPDSFRVVASSNGMINDIVFQDQYSTGKDNNKTYYTKLERHSYMRANVSYKTGESKEVIYYHVENKVFKSNTERHIGKEIPLTDTKWSALQSDVYITKKNGSKLNTMLFGVLKMPAANDIDIDSPLGTAVFSGAIEELKDLDIAYSRNAGEIYDSESIELLDDRLVNMSGQKIGSKSNVKLPHHVHNVYGADSHEFYQAIERPLNTDKRIVGINNLLSMIGYKCGYSNGYFVLDQKTGMVTATQVESDDRRTIQLIKDIRDNLQVAVNDIIYALSVFADLYDLAPVGEYETNYSFGDITYNYEEDKQHHYDLAKQGKYPWEEYYVQYLKYSRKEARELLKKAQEENKQNGLFDEE</sequence>
<proteinExistence type="predicted"/>
<accession>A0A8S5Q4S7</accession>
<protein>
    <submittedName>
        <fullName evidence="1">Portal protein</fullName>
    </submittedName>
</protein>
<organism evidence="1">
    <name type="scientific">Siphoviridae sp. ctLNL10</name>
    <dbReference type="NCBI Taxonomy" id="2825453"/>
    <lineage>
        <taxon>Viruses</taxon>
        <taxon>Duplodnaviria</taxon>
        <taxon>Heunggongvirae</taxon>
        <taxon>Uroviricota</taxon>
        <taxon>Caudoviricetes</taxon>
    </lineage>
</organism>